<gene>
    <name evidence="6" type="ORF">CSSPTR1EN2_LOCUS21248</name>
</gene>
<feature type="domain" description="Water stress and hypersensitive response" evidence="5">
    <location>
        <begin position="43"/>
        <end position="157"/>
    </location>
</feature>
<dbReference type="PANTHER" id="PTHR31234">
    <property type="entry name" value="LATE EMBRYOGENESIS ABUNDANT (LEA) HYDROXYPROLINE-RICH GLYCOPROTEIN FAMILY"/>
    <property type="match status" value="1"/>
</dbReference>
<dbReference type="PANTHER" id="PTHR31234:SF2">
    <property type="entry name" value="OS05G0199100 PROTEIN"/>
    <property type="match status" value="1"/>
</dbReference>
<keyword evidence="7" id="KW-1185">Reference proteome</keyword>
<dbReference type="Gene3D" id="2.60.40.1820">
    <property type="match status" value="1"/>
</dbReference>
<dbReference type="InterPro" id="IPR004864">
    <property type="entry name" value="LEA_2"/>
</dbReference>
<dbReference type="Pfam" id="PF03168">
    <property type="entry name" value="LEA_2"/>
    <property type="match status" value="1"/>
</dbReference>
<dbReference type="EMBL" id="OZ019899">
    <property type="protein sequence ID" value="CAK9232419.1"/>
    <property type="molecule type" value="Genomic_DNA"/>
</dbReference>
<keyword evidence="2" id="KW-0812">Transmembrane</keyword>
<proteinExistence type="predicted"/>
<evidence type="ECO:0000256" key="4">
    <source>
        <dbReference type="ARBA" id="ARBA00023136"/>
    </source>
</evidence>
<organism evidence="6 7">
    <name type="scientific">Sphagnum troendelagicum</name>
    <dbReference type="NCBI Taxonomy" id="128251"/>
    <lineage>
        <taxon>Eukaryota</taxon>
        <taxon>Viridiplantae</taxon>
        <taxon>Streptophyta</taxon>
        <taxon>Embryophyta</taxon>
        <taxon>Bryophyta</taxon>
        <taxon>Sphagnophytina</taxon>
        <taxon>Sphagnopsida</taxon>
        <taxon>Sphagnales</taxon>
        <taxon>Sphagnaceae</taxon>
        <taxon>Sphagnum</taxon>
    </lineage>
</organism>
<protein>
    <recommendedName>
        <fullName evidence="5">Water stress and hypersensitive response domain-containing protein</fullName>
    </recommendedName>
</protein>
<dbReference type="SMART" id="SM00769">
    <property type="entry name" value="WHy"/>
    <property type="match status" value="1"/>
</dbReference>
<dbReference type="SUPFAM" id="SSF117070">
    <property type="entry name" value="LEA14-like"/>
    <property type="match status" value="1"/>
</dbReference>
<evidence type="ECO:0000259" key="5">
    <source>
        <dbReference type="SMART" id="SM00769"/>
    </source>
</evidence>
<evidence type="ECO:0000313" key="6">
    <source>
        <dbReference type="EMBL" id="CAK9232419.1"/>
    </source>
</evidence>
<evidence type="ECO:0000256" key="3">
    <source>
        <dbReference type="ARBA" id="ARBA00022989"/>
    </source>
</evidence>
<evidence type="ECO:0000256" key="1">
    <source>
        <dbReference type="ARBA" id="ARBA00004167"/>
    </source>
</evidence>
<dbReference type="Proteomes" id="UP001497512">
    <property type="component" value="Chromosome 7"/>
</dbReference>
<reference evidence="6" key="1">
    <citation type="submission" date="2024-02" db="EMBL/GenBank/DDBJ databases">
        <authorList>
            <consortium name="ELIXIR-Norway"/>
            <consortium name="Elixir Norway"/>
        </authorList>
    </citation>
    <scope>NUCLEOTIDE SEQUENCE</scope>
</reference>
<keyword evidence="3" id="KW-1133">Transmembrane helix</keyword>
<name>A0ABP0UXF0_9BRYO</name>
<dbReference type="InterPro" id="IPR013990">
    <property type="entry name" value="WHy-dom"/>
</dbReference>
<keyword evidence="4" id="KW-0472">Membrane</keyword>
<accession>A0ABP0UXF0</accession>
<evidence type="ECO:0000313" key="7">
    <source>
        <dbReference type="Proteomes" id="UP001497512"/>
    </source>
</evidence>
<dbReference type="InterPro" id="IPR044839">
    <property type="entry name" value="NDR1-like"/>
</dbReference>
<sequence>MKKKKKTEAKFLSQERRRRQRIWPREPRFEVTDVHLKGFKLNWETDSVVPIVAVDIDLTISIKVTNPNVVPIEYTSTIVNLLYRGTSIGEAMVDAGKQASQSEETIIVPAKLNGLELTTHVLQLLSDIAKREMVLNSVVTISGYVKVWKLYHDFEVHVQCEIKVDPLFLHVTEQDIQVQMELGLAPTLKQFMFCFPLSRNFQER</sequence>
<comment type="subcellular location">
    <subcellularLocation>
        <location evidence="1">Membrane</location>
        <topology evidence="1">Single-pass membrane protein</topology>
    </subcellularLocation>
</comment>
<evidence type="ECO:0000256" key="2">
    <source>
        <dbReference type="ARBA" id="ARBA00022692"/>
    </source>
</evidence>